<reference evidence="2" key="2">
    <citation type="journal article" date="2015" name="Data Brief">
        <title>Shoot transcriptome of the giant reed, Arundo donax.</title>
        <authorList>
            <person name="Barrero R.A."/>
            <person name="Guerrero F.D."/>
            <person name="Moolhuijzen P."/>
            <person name="Goolsby J.A."/>
            <person name="Tidwell J."/>
            <person name="Bellgard S.E."/>
            <person name="Bellgard M.I."/>
        </authorList>
    </citation>
    <scope>NUCLEOTIDE SEQUENCE</scope>
    <source>
        <tissue evidence="2">Shoot tissue taken approximately 20 cm above the soil surface</tissue>
    </source>
</reference>
<evidence type="ECO:0000256" key="1">
    <source>
        <dbReference type="SAM" id="Phobius"/>
    </source>
</evidence>
<dbReference type="EMBL" id="GBRH01220093">
    <property type="protein sequence ID" value="JAD77802.1"/>
    <property type="molecule type" value="Transcribed_RNA"/>
</dbReference>
<protein>
    <submittedName>
        <fullName evidence="2">Uncharacterized protein</fullName>
    </submittedName>
</protein>
<keyword evidence="1" id="KW-1133">Transmembrane helix</keyword>
<organism evidence="2">
    <name type="scientific">Arundo donax</name>
    <name type="common">Giant reed</name>
    <name type="synonym">Donax arundinaceus</name>
    <dbReference type="NCBI Taxonomy" id="35708"/>
    <lineage>
        <taxon>Eukaryota</taxon>
        <taxon>Viridiplantae</taxon>
        <taxon>Streptophyta</taxon>
        <taxon>Embryophyta</taxon>
        <taxon>Tracheophyta</taxon>
        <taxon>Spermatophyta</taxon>
        <taxon>Magnoliopsida</taxon>
        <taxon>Liliopsida</taxon>
        <taxon>Poales</taxon>
        <taxon>Poaceae</taxon>
        <taxon>PACMAD clade</taxon>
        <taxon>Arundinoideae</taxon>
        <taxon>Arundineae</taxon>
        <taxon>Arundo</taxon>
    </lineage>
</organism>
<sequence length="48" mass="5598">MRITSGQAGLLIVPLSFIFMLNAVWFHLKGHNPRNIPLFIPVIFHRKR</sequence>
<evidence type="ECO:0000313" key="2">
    <source>
        <dbReference type="EMBL" id="JAD77802.1"/>
    </source>
</evidence>
<feature type="transmembrane region" description="Helical" evidence="1">
    <location>
        <begin position="6"/>
        <end position="28"/>
    </location>
</feature>
<name>A0A0A9D219_ARUDO</name>
<accession>A0A0A9D219</accession>
<proteinExistence type="predicted"/>
<keyword evidence="1" id="KW-0812">Transmembrane</keyword>
<dbReference type="AlphaFoldDB" id="A0A0A9D219"/>
<reference evidence="2" key="1">
    <citation type="submission" date="2014-09" db="EMBL/GenBank/DDBJ databases">
        <authorList>
            <person name="Magalhaes I.L.F."/>
            <person name="Oliveira U."/>
            <person name="Santos F.R."/>
            <person name="Vidigal T.H.D.A."/>
            <person name="Brescovit A.D."/>
            <person name="Santos A.J."/>
        </authorList>
    </citation>
    <scope>NUCLEOTIDE SEQUENCE</scope>
    <source>
        <tissue evidence="2">Shoot tissue taken approximately 20 cm above the soil surface</tissue>
    </source>
</reference>
<keyword evidence="1" id="KW-0472">Membrane</keyword>